<evidence type="ECO:0000259" key="1">
    <source>
        <dbReference type="Pfam" id="PF09356"/>
    </source>
</evidence>
<gene>
    <name evidence="2" type="ORF">D0Z68_04060</name>
</gene>
<dbReference type="NCBIfam" id="TIGR02218">
    <property type="entry name" value="phg_TIGR02218"/>
    <property type="match status" value="1"/>
</dbReference>
<proteinExistence type="predicted"/>
<feature type="domain" description="Bacteriophage phiJL001 Gp84 C-terminal" evidence="1">
    <location>
        <begin position="48"/>
        <end position="122"/>
    </location>
</feature>
<reference evidence="2 3" key="1">
    <citation type="submission" date="2018-08" db="EMBL/GenBank/DDBJ databases">
        <title>Complete genomic DNA sequence of Rickettsia japonica in China.</title>
        <authorList>
            <person name="Lu Q."/>
            <person name="Li C."/>
        </authorList>
    </citation>
    <scope>NUCLEOTIDE SEQUENCE [LARGE SCALE GENOMIC DNA]</scope>
    <source>
        <strain evidence="2 3">LA4/2015</strain>
    </source>
</reference>
<dbReference type="GeneID" id="34514167"/>
<sequence length="128" mass="14630">MNRYSKTCRAVFGDSQCKIDKALYSGIYKVKEMLKDSLRILDLDKENGYYNGGQIIFSENHFNSKVLSNFGDLIILEDIIPDYVKDAEEIKITAGCDKNFITCCNKFNNAINFRGEPLIPKIDFINLV</sequence>
<keyword evidence="3" id="KW-1185">Reference proteome</keyword>
<dbReference type="InterPro" id="IPR011928">
    <property type="entry name" value="Phage_phiJL001_Gp84"/>
</dbReference>
<protein>
    <recommendedName>
        <fullName evidence="1">Bacteriophage phiJL001 Gp84 C-terminal domain-containing protein</fullName>
    </recommendedName>
</protein>
<accession>A0ABN5NZB0</accession>
<dbReference type="InterPro" id="IPR018964">
    <property type="entry name" value="Phage_phiJL001_Gp84_C"/>
</dbReference>
<evidence type="ECO:0000313" key="2">
    <source>
        <dbReference type="EMBL" id="AXU06585.1"/>
    </source>
</evidence>
<dbReference type="Pfam" id="PF09356">
    <property type="entry name" value="Phage_BR0599"/>
    <property type="match status" value="1"/>
</dbReference>
<dbReference type="RefSeq" id="WP_081497908.1">
    <property type="nucleotide sequence ID" value="NZ_AP017572.1"/>
</dbReference>
<name>A0ABN5NZB0_RICJA</name>
<evidence type="ECO:0000313" key="3">
    <source>
        <dbReference type="Proteomes" id="UP000258667"/>
    </source>
</evidence>
<dbReference type="EMBL" id="CP032049">
    <property type="protein sequence ID" value="AXU06585.1"/>
    <property type="molecule type" value="Genomic_DNA"/>
</dbReference>
<dbReference type="Proteomes" id="UP000258667">
    <property type="component" value="Chromosome"/>
</dbReference>
<organism evidence="2 3">
    <name type="scientific">Rickettsia japonica</name>
    <dbReference type="NCBI Taxonomy" id="35790"/>
    <lineage>
        <taxon>Bacteria</taxon>
        <taxon>Pseudomonadati</taxon>
        <taxon>Pseudomonadota</taxon>
        <taxon>Alphaproteobacteria</taxon>
        <taxon>Rickettsiales</taxon>
        <taxon>Rickettsiaceae</taxon>
        <taxon>Rickettsieae</taxon>
        <taxon>Rickettsia</taxon>
        <taxon>spotted fever group</taxon>
    </lineage>
</organism>